<keyword evidence="7" id="KW-0998">Cell outer membrane</keyword>
<protein>
    <recommendedName>
        <fullName evidence="9">Right handed beta helix domain-containing protein</fullName>
    </recommendedName>
</protein>
<dbReference type="Proteomes" id="UP000605253">
    <property type="component" value="Unassembled WGS sequence"/>
</dbReference>
<dbReference type="InterPro" id="IPR059226">
    <property type="entry name" value="Choice_anch_Q_dom"/>
</dbReference>
<evidence type="ECO:0000256" key="8">
    <source>
        <dbReference type="SAM" id="SignalP"/>
    </source>
</evidence>
<keyword evidence="6" id="KW-0472">Membrane</keyword>
<keyword evidence="11" id="KW-1185">Reference proteome</keyword>
<dbReference type="RefSeq" id="WP_188363858.1">
    <property type="nucleotide sequence ID" value="NZ_BAABJF010000011.1"/>
</dbReference>
<dbReference type="AlphaFoldDB" id="A0A917CDR4"/>
<dbReference type="InterPro" id="IPR011050">
    <property type="entry name" value="Pectin_lyase_fold/virulence"/>
</dbReference>
<gene>
    <name evidence="10" type="ORF">GCM10011365_02610</name>
</gene>
<keyword evidence="4" id="KW-0964">Secreted</keyword>
<name>A0A917CDR4_9GAMM</name>
<evidence type="ECO:0000256" key="3">
    <source>
        <dbReference type="ARBA" id="ARBA00004613"/>
    </source>
</evidence>
<dbReference type="NCBIfam" id="NF041518">
    <property type="entry name" value="choice_anch_Q"/>
    <property type="match status" value="1"/>
</dbReference>
<keyword evidence="5 8" id="KW-0732">Signal</keyword>
<dbReference type="GO" id="GO:0005576">
    <property type="term" value="C:extracellular region"/>
    <property type="evidence" value="ECO:0007669"/>
    <property type="project" value="UniProtKB-SubCell"/>
</dbReference>
<evidence type="ECO:0000256" key="5">
    <source>
        <dbReference type="ARBA" id="ARBA00022729"/>
    </source>
</evidence>
<comment type="caution">
    <text evidence="10">The sequence shown here is derived from an EMBL/GenBank/DDBJ whole genome shotgun (WGS) entry which is preliminary data.</text>
</comment>
<feature type="signal peptide" evidence="8">
    <location>
        <begin position="1"/>
        <end position="26"/>
    </location>
</feature>
<evidence type="ECO:0000256" key="1">
    <source>
        <dbReference type="ARBA" id="ARBA00004196"/>
    </source>
</evidence>
<dbReference type="Gene3D" id="2.160.20.10">
    <property type="entry name" value="Single-stranded right-handed beta-helix, Pectin lyase-like"/>
    <property type="match status" value="1"/>
</dbReference>
<evidence type="ECO:0000259" key="9">
    <source>
        <dbReference type="Pfam" id="PF13229"/>
    </source>
</evidence>
<comment type="subcellular location">
    <subcellularLocation>
        <location evidence="1">Cell envelope</location>
    </subcellularLocation>
    <subcellularLocation>
        <location evidence="2">Cell outer membrane</location>
    </subcellularLocation>
    <subcellularLocation>
        <location evidence="3">Secreted</location>
    </subcellularLocation>
</comment>
<accession>A0A917CDR4</accession>
<proteinExistence type="predicted"/>
<dbReference type="InterPro" id="IPR006626">
    <property type="entry name" value="PbH1"/>
</dbReference>
<feature type="chain" id="PRO_5036688265" description="Right handed beta helix domain-containing protein" evidence="8">
    <location>
        <begin position="27"/>
        <end position="487"/>
    </location>
</feature>
<dbReference type="Pfam" id="PF13229">
    <property type="entry name" value="Beta_helix"/>
    <property type="match status" value="1"/>
</dbReference>
<dbReference type="InterPro" id="IPR012334">
    <property type="entry name" value="Pectin_lyas_fold"/>
</dbReference>
<dbReference type="GO" id="GO:0009279">
    <property type="term" value="C:cell outer membrane"/>
    <property type="evidence" value="ECO:0007669"/>
    <property type="project" value="UniProtKB-SubCell"/>
</dbReference>
<dbReference type="InterPro" id="IPR039448">
    <property type="entry name" value="Beta_helix"/>
</dbReference>
<evidence type="ECO:0000313" key="11">
    <source>
        <dbReference type="Proteomes" id="UP000605253"/>
    </source>
</evidence>
<evidence type="ECO:0000256" key="6">
    <source>
        <dbReference type="ARBA" id="ARBA00023136"/>
    </source>
</evidence>
<reference evidence="10" key="2">
    <citation type="submission" date="2020-09" db="EMBL/GenBank/DDBJ databases">
        <authorList>
            <person name="Sun Q."/>
            <person name="Zhou Y."/>
        </authorList>
    </citation>
    <scope>NUCLEOTIDE SEQUENCE</scope>
    <source>
        <strain evidence="10">CGMCC 1.12181</strain>
    </source>
</reference>
<dbReference type="PANTHER" id="PTHR11319:SF35">
    <property type="entry name" value="OUTER MEMBRANE PROTEIN PMPC-RELATED"/>
    <property type="match status" value="1"/>
</dbReference>
<evidence type="ECO:0000256" key="7">
    <source>
        <dbReference type="ARBA" id="ARBA00023237"/>
    </source>
</evidence>
<dbReference type="EMBL" id="BMEO01000001">
    <property type="protein sequence ID" value="GGF85069.1"/>
    <property type="molecule type" value="Genomic_DNA"/>
</dbReference>
<reference evidence="10" key="1">
    <citation type="journal article" date="2014" name="Int. J. Syst. Evol. Microbiol.">
        <title>Complete genome sequence of Corynebacterium casei LMG S-19264T (=DSM 44701T), isolated from a smear-ripened cheese.</title>
        <authorList>
            <consortium name="US DOE Joint Genome Institute (JGI-PGF)"/>
            <person name="Walter F."/>
            <person name="Albersmeier A."/>
            <person name="Kalinowski J."/>
            <person name="Ruckert C."/>
        </authorList>
    </citation>
    <scope>NUCLEOTIDE SEQUENCE</scope>
    <source>
        <strain evidence="10">CGMCC 1.12181</strain>
    </source>
</reference>
<dbReference type="SUPFAM" id="SSF51126">
    <property type="entry name" value="Pectin lyase-like"/>
    <property type="match status" value="1"/>
</dbReference>
<dbReference type="NCBIfam" id="TIGR01376">
    <property type="entry name" value="POMP_repeat"/>
    <property type="match status" value="1"/>
</dbReference>
<feature type="domain" description="Right handed beta helix" evidence="9">
    <location>
        <begin position="172"/>
        <end position="347"/>
    </location>
</feature>
<evidence type="ECO:0000256" key="4">
    <source>
        <dbReference type="ARBA" id="ARBA00022525"/>
    </source>
</evidence>
<dbReference type="SMART" id="SM00710">
    <property type="entry name" value="PbH1"/>
    <property type="match status" value="5"/>
</dbReference>
<dbReference type="PANTHER" id="PTHR11319">
    <property type="entry name" value="G PROTEIN-COUPLED RECEPTOR-RELATED"/>
    <property type="match status" value="1"/>
</dbReference>
<dbReference type="InterPro" id="IPR003368">
    <property type="entry name" value="POMP_repeat"/>
</dbReference>
<organism evidence="10 11">
    <name type="scientific">Marinicella pacifica</name>
    <dbReference type="NCBI Taxonomy" id="1171543"/>
    <lineage>
        <taxon>Bacteria</taxon>
        <taxon>Pseudomonadati</taxon>
        <taxon>Pseudomonadota</taxon>
        <taxon>Gammaproteobacteria</taxon>
        <taxon>Lysobacterales</taxon>
        <taxon>Marinicellaceae</taxon>
        <taxon>Marinicella</taxon>
    </lineage>
</organism>
<sequence length="487" mass="51265">MNQITVKHKLLISAIFILMLINSPHAAEFVVQTDLDLSGGTVIAEISPDVYTIQTLRSAVEQANDEVNFPGHDLIRFDENITTVNPGLNTTIILGLIGDQFNYQTQSSPSALGIDSTITIQGTLPGAPEADITIEALGLRHFQVNDGGRLRLYDLTLSDGETPLNSAGRGGAVVVDDNGQLEIKNSSFSFNKAVNGGAIAFQSGALDALIENSKFRFNDASDNNPGTSSLGLGGAIFIDSGAQTVTIENSYLSHNYADAHGGAIYTDQSIVIKNTELNHNDADNNGGALYVLTQGNATISNSIFYKNKALKSGGALYTNSQDMDSIVMVNSTIAKNDAGLDLVLRGAQTAGGGIYSGIDNNLLLHNNIVADNREAGTDDDDISADLNEASSYNLIGLNNGSLFGVIDHDNGNLVGTIAEPINPRLKISQLLTVIGLESDSPAVNSGSDAQAIAAGLVYDIIGNDRIIGTAVDRGAFESDVIFINGFE</sequence>
<evidence type="ECO:0000256" key="2">
    <source>
        <dbReference type="ARBA" id="ARBA00004442"/>
    </source>
</evidence>
<evidence type="ECO:0000313" key="10">
    <source>
        <dbReference type="EMBL" id="GGF85069.1"/>
    </source>
</evidence>